<dbReference type="OrthoDB" id="9811314at2"/>
<evidence type="ECO:0000313" key="3">
    <source>
        <dbReference type="EMBL" id="RUM96165.1"/>
    </source>
</evidence>
<dbReference type="InterPro" id="IPR050361">
    <property type="entry name" value="MPP/UQCRC_Complex"/>
</dbReference>
<proteinExistence type="predicted"/>
<keyword evidence="4" id="KW-1185">Reference proteome</keyword>
<reference evidence="3 4" key="1">
    <citation type="submission" date="2018-11" db="EMBL/GenBank/DDBJ databases">
        <title>Pseudaminobacter arsenicus sp. nov., an arsenic-resistant bacterium isolated from arsenic-rich aquifers.</title>
        <authorList>
            <person name="Mu Y."/>
        </authorList>
    </citation>
    <scope>NUCLEOTIDE SEQUENCE [LARGE SCALE GENOMIC DNA]</scope>
    <source>
        <strain evidence="3 4">CB3</strain>
    </source>
</reference>
<dbReference type="Pfam" id="PF00675">
    <property type="entry name" value="Peptidase_M16"/>
    <property type="match status" value="1"/>
</dbReference>
<dbReference type="Pfam" id="PF05193">
    <property type="entry name" value="Peptidase_M16_C"/>
    <property type="match status" value="1"/>
</dbReference>
<accession>A0A432V214</accession>
<dbReference type="EMBL" id="RKST01000022">
    <property type="protein sequence ID" value="RUM96165.1"/>
    <property type="molecule type" value="Genomic_DNA"/>
</dbReference>
<dbReference type="PANTHER" id="PTHR11851">
    <property type="entry name" value="METALLOPROTEASE"/>
    <property type="match status" value="1"/>
</dbReference>
<dbReference type="SUPFAM" id="SSF63411">
    <property type="entry name" value="LuxS/MPP-like metallohydrolase"/>
    <property type="match status" value="2"/>
</dbReference>
<sequence length="452" mass="48770">MNPTLDFRGRIITSATVFALAVVFLVLPCIAPARAEMKIQEVTSSQGITAWLVEDYSVPLIAIRFAFDGGSSQDPKGKEGLANLMTGLFDEGAGELDSEAFQSQLDDAGAEMRFSAGRDTIYGSMRLLAEQKDDAFNLLRLAITEPRFDQAPIDRIRAQIVSGIISGSRDPEVEAQFKWATALYGDHPYARRSEGTEQSLATITADDLHAFHKAMFARGKLKVAVVGAIDAETLKGELDKLFGALPGKPELTPIADVRPKLAQTVSVEYELPQTSLQLAYPGVRRDSPEFFGAVVMNHILGGGTFTSRLFEEVREKRGLAYGVSSSLVNYDHANALVVSTSTRSDKAAETLDLVREVVRKMADEGPTEAELAAAKKYLTGAYAINNLNSSGAIASTLAELQLQHLGIDYMERRGALIDAVTLEDTKEAARKLLAAEPAVLVVGPAMAGTDKE</sequence>
<comment type="caution">
    <text evidence="3">The sequence shown here is derived from an EMBL/GenBank/DDBJ whole genome shotgun (WGS) entry which is preliminary data.</text>
</comment>
<organism evidence="3 4">
    <name type="scientific">Borborobacter arsenicus</name>
    <dbReference type="NCBI Taxonomy" id="1851146"/>
    <lineage>
        <taxon>Bacteria</taxon>
        <taxon>Pseudomonadati</taxon>
        <taxon>Pseudomonadota</taxon>
        <taxon>Alphaproteobacteria</taxon>
        <taxon>Hyphomicrobiales</taxon>
        <taxon>Phyllobacteriaceae</taxon>
        <taxon>Borborobacter</taxon>
    </lineage>
</organism>
<protein>
    <submittedName>
        <fullName evidence="3">Insulinase family protein</fullName>
    </submittedName>
</protein>
<dbReference type="InterPro" id="IPR011249">
    <property type="entry name" value="Metalloenz_LuxS/M16"/>
</dbReference>
<gene>
    <name evidence="3" type="ORF">EET67_19420</name>
</gene>
<dbReference type="InterPro" id="IPR007863">
    <property type="entry name" value="Peptidase_M16_C"/>
</dbReference>
<dbReference type="GO" id="GO:0046872">
    <property type="term" value="F:metal ion binding"/>
    <property type="evidence" value="ECO:0007669"/>
    <property type="project" value="InterPro"/>
</dbReference>
<dbReference type="InterPro" id="IPR011765">
    <property type="entry name" value="Pept_M16_N"/>
</dbReference>
<feature type="domain" description="Peptidase M16 N-terminal" evidence="1">
    <location>
        <begin position="62"/>
        <end position="160"/>
    </location>
</feature>
<dbReference type="AlphaFoldDB" id="A0A432V214"/>
<evidence type="ECO:0000313" key="4">
    <source>
        <dbReference type="Proteomes" id="UP000281647"/>
    </source>
</evidence>
<dbReference type="RefSeq" id="WP_128628208.1">
    <property type="nucleotide sequence ID" value="NZ_RKST01000022.1"/>
</dbReference>
<evidence type="ECO:0000259" key="2">
    <source>
        <dbReference type="Pfam" id="PF05193"/>
    </source>
</evidence>
<dbReference type="Proteomes" id="UP000281647">
    <property type="component" value="Unassembled WGS sequence"/>
</dbReference>
<name>A0A432V214_9HYPH</name>
<feature type="domain" description="Peptidase M16 C-terminal" evidence="2">
    <location>
        <begin position="202"/>
        <end position="377"/>
    </location>
</feature>
<dbReference type="Gene3D" id="3.30.830.10">
    <property type="entry name" value="Metalloenzyme, LuxS/M16 peptidase-like"/>
    <property type="match status" value="2"/>
</dbReference>
<evidence type="ECO:0000259" key="1">
    <source>
        <dbReference type="Pfam" id="PF00675"/>
    </source>
</evidence>
<dbReference type="PANTHER" id="PTHR11851:SF224">
    <property type="entry name" value="PROCESSING PROTEASE"/>
    <property type="match status" value="1"/>
</dbReference>